<dbReference type="EMBL" id="CAJHUC010002067">
    <property type="protein sequence ID" value="CAD7703113.1"/>
    <property type="molecule type" value="Genomic_DNA"/>
</dbReference>
<evidence type="ECO:0000313" key="2">
    <source>
        <dbReference type="Proteomes" id="UP000708148"/>
    </source>
</evidence>
<dbReference type="Proteomes" id="UP000708148">
    <property type="component" value="Unassembled WGS sequence"/>
</dbReference>
<reference evidence="1" key="1">
    <citation type="submission" date="2020-12" db="EMBL/GenBank/DDBJ databases">
        <authorList>
            <person name="Iha C."/>
        </authorList>
    </citation>
    <scope>NUCLEOTIDE SEQUENCE</scope>
</reference>
<accession>A0A8S1JAL4</accession>
<proteinExistence type="predicted"/>
<organism evidence="1 2">
    <name type="scientific">Ostreobium quekettii</name>
    <dbReference type="NCBI Taxonomy" id="121088"/>
    <lineage>
        <taxon>Eukaryota</taxon>
        <taxon>Viridiplantae</taxon>
        <taxon>Chlorophyta</taxon>
        <taxon>core chlorophytes</taxon>
        <taxon>Ulvophyceae</taxon>
        <taxon>TCBD clade</taxon>
        <taxon>Bryopsidales</taxon>
        <taxon>Ostreobineae</taxon>
        <taxon>Ostreobiaceae</taxon>
        <taxon>Ostreobium</taxon>
    </lineage>
</organism>
<comment type="caution">
    <text evidence="1">The sequence shown here is derived from an EMBL/GenBank/DDBJ whole genome shotgun (WGS) entry which is preliminary data.</text>
</comment>
<evidence type="ECO:0000313" key="1">
    <source>
        <dbReference type="EMBL" id="CAD7703113.1"/>
    </source>
</evidence>
<sequence length="140" mass="15655">MDCIVGQITPFMSGQLAWHSNSHVRSVENHAAVGDFAWSWNVDGHEGAMPLRLSLFRPVNLGEPGNMLIATRHPGNLLPWLRRWRGPAPRPRLLCWDGWLIVDDAVVLGQTEAPGNLMNCCPWVVLLCGFKRFVVVCWGS</sequence>
<protein>
    <submittedName>
        <fullName evidence="1">Uncharacterized protein</fullName>
    </submittedName>
</protein>
<name>A0A8S1JAL4_9CHLO</name>
<gene>
    <name evidence="1" type="ORF">OSTQU699_LOCUS8470</name>
</gene>
<dbReference type="AlphaFoldDB" id="A0A8S1JAL4"/>
<keyword evidence="2" id="KW-1185">Reference proteome</keyword>